<accession>A0AAT9G7K8</accession>
<protein>
    <submittedName>
        <fullName evidence="1">Uncharacterized protein</fullName>
    </submittedName>
</protein>
<sequence>MPNPITYTIENLSDAREFLSKFHEPVILTNKSGSTRYYGMLVWDYIFKKLIEEFPQIVKIIVNVGNDHAALFTAIKLNYQNIVYTGKSAEARKLALANSIT</sequence>
<organism evidence="1">
    <name type="scientific">Candidatus Tisiphia endosymbiont of Sergentomyia squamirostris</name>
    <dbReference type="NCBI Taxonomy" id="3113639"/>
    <lineage>
        <taxon>Bacteria</taxon>
        <taxon>Pseudomonadati</taxon>
        <taxon>Pseudomonadota</taxon>
        <taxon>Alphaproteobacteria</taxon>
        <taxon>Rickettsiales</taxon>
        <taxon>Rickettsiaceae</taxon>
        <taxon>Rickettsieae</taxon>
        <taxon>Candidatus Tisiphia</taxon>
    </lineage>
</organism>
<name>A0AAT9G7K8_9RICK</name>
<proteinExistence type="predicted"/>
<evidence type="ECO:0000313" key="1">
    <source>
        <dbReference type="EMBL" id="BFD45817.1"/>
    </source>
</evidence>
<dbReference type="EMBL" id="AP029170">
    <property type="protein sequence ID" value="BFD45817.1"/>
    <property type="molecule type" value="Genomic_DNA"/>
</dbReference>
<dbReference type="AlphaFoldDB" id="A0AAT9G7K8"/>
<gene>
    <name evidence="1" type="ORF">DMENIID0002_04630</name>
</gene>
<reference evidence="1" key="1">
    <citation type="submission" date="2024-01" db="EMBL/GenBank/DDBJ databases">
        <title>Sequencing the genomes of a sandfly, Sergentomyia squamirostris, and its two endosymbionts.</title>
        <authorList>
            <person name="Itokawa K."/>
            <person name="Sanjoba C."/>
        </authorList>
    </citation>
    <scope>NUCLEOTIDE SEQUENCE</scope>
    <source>
        <strain evidence="1">RiSSQ</strain>
    </source>
</reference>